<dbReference type="PROSITE" id="PS51186">
    <property type="entry name" value="GNAT"/>
    <property type="match status" value="1"/>
</dbReference>
<dbReference type="InterPro" id="IPR051556">
    <property type="entry name" value="N-term/lysine_N-AcTrnsfr"/>
</dbReference>
<evidence type="ECO:0000256" key="2">
    <source>
        <dbReference type="ARBA" id="ARBA00023315"/>
    </source>
</evidence>
<dbReference type="CDD" id="cd04301">
    <property type="entry name" value="NAT_SF"/>
    <property type="match status" value="1"/>
</dbReference>
<proteinExistence type="predicted"/>
<comment type="caution">
    <text evidence="4">The sequence shown here is derived from an EMBL/GenBank/DDBJ whole genome shotgun (WGS) entry which is preliminary data.</text>
</comment>
<dbReference type="Proteomes" id="UP001387110">
    <property type="component" value="Unassembled WGS sequence"/>
</dbReference>
<dbReference type="PANTHER" id="PTHR42919">
    <property type="entry name" value="N-ALPHA-ACETYLTRANSFERASE"/>
    <property type="match status" value="1"/>
</dbReference>
<dbReference type="InterPro" id="IPR016181">
    <property type="entry name" value="Acyl_CoA_acyltransferase"/>
</dbReference>
<evidence type="ECO:0000256" key="1">
    <source>
        <dbReference type="ARBA" id="ARBA00022679"/>
    </source>
</evidence>
<gene>
    <name evidence="4" type="ORF">SZL87_15385</name>
</gene>
<accession>A0ABU8ELU7</accession>
<evidence type="ECO:0000313" key="4">
    <source>
        <dbReference type="EMBL" id="MEI4463807.1"/>
    </source>
</evidence>
<dbReference type="SUPFAM" id="SSF55729">
    <property type="entry name" value="Acyl-CoA N-acyltransferases (Nat)"/>
    <property type="match status" value="1"/>
</dbReference>
<keyword evidence="1" id="KW-0808">Transferase</keyword>
<dbReference type="PANTHER" id="PTHR42919:SF8">
    <property type="entry name" value="N-ALPHA-ACETYLTRANSFERASE 50"/>
    <property type="match status" value="1"/>
</dbReference>
<protein>
    <submittedName>
        <fullName evidence="4">GNAT family N-acetyltransferase</fullName>
    </submittedName>
</protein>
<dbReference type="Pfam" id="PF00583">
    <property type="entry name" value="Acetyltransf_1"/>
    <property type="match status" value="1"/>
</dbReference>
<dbReference type="InterPro" id="IPR000182">
    <property type="entry name" value="GNAT_dom"/>
</dbReference>
<sequence>MIKRCTENDVSTLQEISIQTFSETFEHDNEEQHLQAYLDKAYNIEKLRKELSNVYSFFYFIKHEDTIAGYLKVNVKDAQTEAVGDNALEIERIYIRKEFQKLGLGKELLNYAFAVAHEQQVSRVWLGVWEENKNALAFYKKNGFIKSGQHSFFMGEDEQIDWIMEKQISK</sequence>
<reference evidence="4 5" key="1">
    <citation type="submission" date="2023-12" db="EMBL/GenBank/DDBJ databases">
        <authorList>
            <person name="Easwaran N."/>
            <person name="Lazarus H.P.S."/>
        </authorList>
    </citation>
    <scope>NUCLEOTIDE SEQUENCE [LARGE SCALE GENOMIC DNA]</scope>
    <source>
        <strain evidence="4 5">VIT-2023</strain>
    </source>
</reference>
<keyword evidence="5" id="KW-1185">Reference proteome</keyword>
<dbReference type="Gene3D" id="3.40.630.30">
    <property type="match status" value="1"/>
</dbReference>
<evidence type="ECO:0000259" key="3">
    <source>
        <dbReference type="PROSITE" id="PS51186"/>
    </source>
</evidence>
<feature type="domain" description="N-acetyltransferase" evidence="3">
    <location>
        <begin position="1"/>
        <end position="169"/>
    </location>
</feature>
<keyword evidence="2" id="KW-0012">Acyltransferase</keyword>
<name>A0ABU8ELU7_9BACL</name>
<evidence type="ECO:0000313" key="5">
    <source>
        <dbReference type="Proteomes" id="UP001387110"/>
    </source>
</evidence>
<organism evidence="4 5">
    <name type="scientific">Exiguobacterium indicum</name>
    <dbReference type="NCBI Taxonomy" id="296995"/>
    <lineage>
        <taxon>Bacteria</taxon>
        <taxon>Bacillati</taxon>
        <taxon>Bacillota</taxon>
        <taxon>Bacilli</taxon>
        <taxon>Bacillales</taxon>
        <taxon>Bacillales Family XII. Incertae Sedis</taxon>
        <taxon>Exiguobacterium</taxon>
    </lineage>
</organism>
<dbReference type="EMBL" id="JBAWKY010000006">
    <property type="protein sequence ID" value="MEI4463807.1"/>
    <property type="molecule type" value="Genomic_DNA"/>
</dbReference>
<dbReference type="RefSeq" id="WP_336449664.1">
    <property type="nucleotide sequence ID" value="NZ_JBAWKY010000006.1"/>
</dbReference>